<protein>
    <submittedName>
        <fullName evidence="2">Uncharacterized protein</fullName>
    </submittedName>
</protein>
<organism evidence="2 3">
    <name type="scientific">Caerostris extrusa</name>
    <name type="common">Bark spider</name>
    <name type="synonym">Caerostris bankana</name>
    <dbReference type="NCBI Taxonomy" id="172846"/>
    <lineage>
        <taxon>Eukaryota</taxon>
        <taxon>Metazoa</taxon>
        <taxon>Ecdysozoa</taxon>
        <taxon>Arthropoda</taxon>
        <taxon>Chelicerata</taxon>
        <taxon>Arachnida</taxon>
        <taxon>Araneae</taxon>
        <taxon>Araneomorphae</taxon>
        <taxon>Entelegynae</taxon>
        <taxon>Araneoidea</taxon>
        <taxon>Araneidae</taxon>
        <taxon>Caerostris</taxon>
    </lineage>
</organism>
<evidence type="ECO:0000256" key="1">
    <source>
        <dbReference type="SAM" id="MobiDB-lite"/>
    </source>
</evidence>
<feature type="compositionally biased region" description="Basic residues" evidence="1">
    <location>
        <begin position="21"/>
        <end position="33"/>
    </location>
</feature>
<dbReference type="EMBL" id="BPLR01017911">
    <property type="protein sequence ID" value="GIY95419.1"/>
    <property type="molecule type" value="Genomic_DNA"/>
</dbReference>
<keyword evidence="3" id="KW-1185">Reference proteome</keyword>
<sequence>MTYEEKSSKAQEEKGLVRAGKTGKKEKKEEKKKKTRVEIFGISFLQCRFLIHGSWARQTVLSRSVNLMHLNANAYPMGYRKIF</sequence>
<evidence type="ECO:0000313" key="3">
    <source>
        <dbReference type="Proteomes" id="UP001054945"/>
    </source>
</evidence>
<reference evidence="2 3" key="1">
    <citation type="submission" date="2021-06" db="EMBL/GenBank/DDBJ databases">
        <title>Caerostris extrusa draft genome.</title>
        <authorList>
            <person name="Kono N."/>
            <person name="Arakawa K."/>
        </authorList>
    </citation>
    <scope>NUCLEOTIDE SEQUENCE [LARGE SCALE GENOMIC DNA]</scope>
</reference>
<proteinExistence type="predicted"/>
<accession>A0AAV4XNN3</accession>
<comment type="caution">
    <text evidence="2">The sequence shown here is derived from an EMBL/GenBank/DDBJ whole genome shotgun (WGS) entry which is preliminary data.</text>
</comment>
<evidence type="ECO:0000313" key="2">
    <source>
        <dbReference type="EMBL" id="GIY95419.1"/>
    </source>
</evidence>
<name>A0AAV4XNN3_CAEEX</name>
<feature type="region of interest" description="Disordered" evidence="1">
    <location>
        <begin position="1"/>
        <end position="33"/>
    </location>
</feature>
<feature type="compositionally biased region" description="Basic and acidic residues" evidence="1">
    <location>
        <begin position="1"/>
        <end position="16"/>
    </location>
</feature>
<gene>
    <name evidence="2" type="ORF">CEXT_231571</name>
</gene>
<dbReference type="Proteomes" id="UP001054945">
    <property type="component" value="Unassembled WGS sequence"/>
</dbReference>
<dbReference type="AlphaFoldDB" id="A0AAV4XNN3"/>